<accession>A0A517SLV5</accession>
<dbReference type="InParanoid" id="A0A517SLV5"/>
<proteinExistence type="predicted"/>
<evidence type="ECO:0000313" key="2">
    <source>
        <dbReference type="EMBL" id="QDT57098.1"/>
    </source>
</evidence>
<evidence type="ECO:0000256" key="1">
    <source>
        <dbReference type="SAM" id="MobiDB-lite"/>
    </source>
</evidence>
<dbReference type="OrthoDB" id="282268at2"/>
<dbReference type="RefSeq" id="WP_145034485.1">
    <property type="nucleotide sequence ID" value="NZ_CP036271.1"/>
</dbReference>
<sequence length="113" mass="12614">MVEPSTKRSSTIKKAHTPAPERETAHKPAATIRVSNLKCVLWRNESAKGPWYVADLVRTFKDESGFHETNKVPADDLLKVAFLAQQAYAQLQELKAGDRAASQHEFDDAPQPE</sequence>
<dbReference type="AlphaFoldDB" id="A0A517SLV5"/>
<dbReference type="Proteomes" id="UP000315700">
    <property type="component" value="Chromosome"/>
</dbReference>
<dbReference type="KEGG" id="ccos:Pan44_51640"/>
<keyword evidence="3" id="KW-1185">Reference proteome</keyword>
<feature type="compositionally biased region" description="Basic and acidic residues" evidence="1">
    <location>
        <begin position="95"/>
        <end position="107"/>
    </location>
</feature>
<feature type="region of interest" description="Disordered" evidence="1">
    <location>
        <begin position="1"/>
        <end position="29"/>
    </location>
</feature>
<name>A0A517SLV5_9PLAN</name>
<protein>
    <submittedName>
        <fullName evidence="2">Uncharacterized protein</fullName>
    </submittedName>
</protein>
<organism evidence="2 3">
    <name type="scientific">Caulifigura coniformis</name>
    <dbReference type="NCBI Taxonomy" id="2527983"/>
    <lineage>
        <taxon>Bacteria</taxon>
        <taxon>Pseudomonadati</taxon>
        <taxon>Planctomycetota</taxon>
        <taxon>Planctomycetia</taxon>
        <taxon>Planctomycetales</taxon>
        <taxon>Planctomycetaceae</taxon>
        <taxon>Caulifigura</taxon>
    </lineage>
</organism>
<dbReference type="EMBL" id="CP036271">
    <property type="protein sequence ID" value="QDT57098.1"/>
    <property type="molecule type" value="Genomic_DNA"/>
</dbReference>
<feature type="region of interest" description="Disordered" evidence="1">
    <location>
        <begin position="94"/>
        <end position="113"/>
    </location>
</feature>
<reference evidence="2 3" key="1">
    <citation type="submission" date="2019-02" db="EMBL/GenBank/DDBJ databases">
        <title>Deep-cultivation of Planctomycetes and their phenomic and genomic characterization uncovers novel biology.</title>
        <authorList>
            <person name="Wiegand S."/>
            <person name="Jogler M."/>
            <person name="Boedeker C."/>
            <person name="Pinto D."/>
            <person name="Vollmers J."/>
            <person name="Rivas-Marin E."/>
            <person name="Kohn T."/>
            <person name="Peeters S.H."/>
            <person name="Heuer A."/>
            <person name="Rast P."/>
            <person name="Oberbeckmann S."/>
            <person name="Bunk B."/>
            <person name="Jeske O."/>
            <person name="Meyerdierks A."/>
            <person name="Storesund J.E."/>
            <person name="Kallscheuer N."/>
            <person name="Luecker S."/>
            <person name="Lage O.M."/>
            <person name="Pohl T."/>
            <person name="Merkel B.J."/>
            <person name="Hornburger P."/>
            <person name="Mueller R.-W."/>
            <person name="Bruemmer F."/>
            <person name="Labrenz M."/>
            <person name="Spormann A.M."/>
            <person name="Op den Camp H."/>
            <person name="Overmann J."/>
            <person name="Amann R."/>
            <person name="Jetten M.S.M."/>
            <person name="Mascher T."/>
            <person name="Medema M.H."/>
            <person name="Devos D.P."/>
            <person name="Kaster A.-K."/>
            <person name="Ovreas L."/>
            <person name="Rohde M."/>
            <person name="Galperin M.Y."/>
            <person name="Jogler C."/>
        </authorList>
    </citation>
    <scope>NUCLEOTIDE SEQUENCE [LARGE SCALE GENOMIC DNA]</scope>
    <source>
        <strain evidence="2 3">Pan44</strain>
    </source>
</reference>
<gene>
    <name evidence="2" type="ORF">Pan44_51640</name>
</gene>
<evidence type="ECO:0000313" key="3">
    <source>
        <dbReference type="Proteomes" id="UP000315700"/>
    </source>
</evidence>